<dbReference type="SUPFAM" id="SSF52833">
    <property type="entry name" value="Thioredoxin-like"/>
    <property type="match status" value="1"/>
</dbReference>
<name>A0ABT7F5B1_9RHOB</name>
<dbReference type="Proteomes" id="UP001243757">
    <property type="component" value="Unassembled WGS sequence"/>
</dbReference>
<proteinExistence type="predicted"/>
<sequence>MTRLIYVYDTLCGWCFVARPEISKLHAALPPDFEFRTLHAHLFTHDHPFPINDATLAMVKEVGWKVGPEKTGARMSEAYVSLLQTPGLVHESGLSARAAAAADSLDPARAYDFEMALQGAVFEQGADFRDPQVVLTNWTAVGGAPDAMERALADPETEKRQLETARMAHALLARVGARGTPTLILEHQGRLSLLDAFDSDDALTRLRALGLA</sequence>
<dbReference type="InterPro" id="IPR036249">
    <property type="entry name" value="Thioredoxin-like_sf"/>
</dbReference>
<evidence type="ECO:0000313" key="2">
    <source>
        <dbReference type="EMBL" id="MDK3019767.1"/>
    </source>
</evidence>
<dbReference type="RefSeq" id="WP_284482540.1">
    <property type="nucleotide sequence ID" value="NZ_JASNJD010000018.1"/>
</dbReference>
<dbReference type="Gene3D" id="3.40.30.10">
    <property type="entry name" value="Glutaredoxin"/>
    <property type="match status" value="1"/>
</dbReference>
<dbReference type="EMBL" id="JASNJD010000018">
    <property type="protein sequence ID" value="MDK3019767.1"/>
    <property type="molecule type" value="Genomic_DNA"/>
</dbReference>
<feature type="domain" description="DSBA-like thioredoxin" evidence="1">
    <location>
        <begin position="5"/>
        <end position="198"/>
    </location>
</feature>
<organism evidence="2 3">
    <name type="scientific">Pseudodonghicola flavimaris</name>
    <dbReference type="NCBI Taxonomy" id="3050036"/>
    <lineage>
        <taxon>Bacteria</taxon>
        <taxon>Pseudomonadati</taxon>
        <taxon>Pseudomonadota</taxon>
        <taxon>Alphaproteobacteria</taxon>
        <taxon>Rhodobacterales</taxon>
        <taxon>Paracoccaceae</taxon>
        <taxon>Pseudodonghicola</taxon>
    </lineage>
</organism>
<dbReference type="Pfam" id="PF01323">
    <property type="entry name" value="DSBA"/>
    <property type="match status" value="1"/>
</dbReference>
<accession>A0ABT7F5B1</accession>
<evidence type="ECO:0000259" key="1">
    <source>
        <dbReference type="Pfam" id="PF01323"/>
    </source>
</evidence>
<keyword evidence="3" id="KW-1185">Reference proteome</keyword>
<gene>
    <name evidence="2" type="ORF">QO033_18965</name>
</gene>
<protein>
    <submittedName>
        <fullName evidence="2">DsbA family protein</fullName>
    </submittedName>
</protein>
<evidence type="ECO:0000313" key="3">
    <source>
        <dbReference type="Proteomes" id="UP001243757"/>
    </source>
</evidence>
<dbReference type="InterPro" id="IPR001853">
    <property type="entry name" value="DSBA-like_thioredoxin_dom"/>
</dbReference>
<comment type="caution">
    <text evidence="2">The sequence shown here is derived from an EMBL/GenBank/DDBJ whole genome shotgun (WGS) entry which is preliminary data.</text>
</comment>
<reference evidence="2 3" key="1">
    <citation type="submission" date="2023-05" db="EMBL/GenBank/DDBJ databases">
        <title>Pseudodonghicola sp. nov.</title>
        <authorList>
            <person name="Huang J."/>
        </authorList>
    </citation>
    <scope>NUCLEOTIDE SEQUENCE [LARGE SCALE GENOMIC DNA]</scope>
    <source>
        <strain evidence="2 3">IC7</strain>
    </source>
</reference>